<reference evidence="1 2" key="1">
    <citation type="journal article" date="2015" name="Antonie Van Leeuwenhoek">
        <title>Thioclava indica sp. nov., isolated from surface seawater of the Indian Ocean.</title>
        <authorList>
            <person name="Liu Y."/>
            <person name="Lai Q."/>
            <person name="Du J."/>
            <person name="Xu H."/>
            <person name="Jiang L."/>
            <person name="Shao Z."/>
        </authorList>
    </citation>
    <scope>NUCLEOTIDE SEQUENCE [LARGE SCALE GENOMIC DNA]</scope>
    <source>
        <strain evidence="1 2">DT23-4</strain>
    </source>
</reference>
<keyword evidence="2" id="KW-1185">Reference proteome</keyword>
<dbReference type="Proteomes" id="UP000027471">
    <property type="component" value="Unassembled WGS sequence"/>
</dbReference>
<dbReference type="RefSeq" id="WP_038130634.1">
    <property type="nucleotide sequence ID" value="NZ_AUNB01000026.1"/>
</dbReference>
<gene>
    <name evidence="1" type="ORF">DT23_15030</name>
</gene>
<name>A0A074JWF9_9RHOB</name>
<dbReference type="EMBL" id="AUNB01000026">
    <property type="protein sequence ID" value="KEO59938.1"/>
    <property type="molecule type" value="Genomic_DNA"/>
</dbReference>
<comment type="caution">
    <text evidence="1">The sequence shown here is derived from an EMBL/GenBank/DDBJ whole genome shotgun (WGS) entry which is preliminary data.</text>
</comment>
<proteinExistence type="predicted"/>
<organism evidence="1 2">
    <name type="scientific">Thioclava indica</name>
    <dbReference type="NCBI Taxonomy" id="1353528"/>
    <lineage>
        <taxon>Bacteria</taxon>
        <taxon>Pseudomonadati</taxon>
        <taxon>Pseudomonadota</taxon>
        <taxon>Alphaproteobacteria</taxon>
        <taxon>Rhodobacterales</taxon>
        <taxon>Paracoccaceae</taxon>
        <taxon>Thioclava</taxon>
    </lineage>
</organism>
<evidence type="ECO:0000313" key="1">
    <source>
        <dbReference type="EMBL" id="KEO59938.1"/>
    </source>
</evidence>
<dbReference type="STRING" id="1353528.DT23_15030"/>
<accession>A0A074JWF9</accession>
<evidence type="ECO:0000313" key="2">
    <source>
        <dbReference type="Proteomes" id="UP000027471"/>
    </source>
</evidence>
<sequence>MPWRRDVQRLAGQQVHSRHDEVQLDATDMEVAHPEHPVTIMPQPWAGEGLEILHELALMRFGRGILGSKAQHA</sequence>
<protein>
    <submittedName>
        <fullName evidence="1">Uncharacterized protein</fullName>
    </submittedName>
</protein>
<dbReference type="AlphaFoldDB" id="A0A074JWF9"/>